<protein>
    <submittedName>
        <fullName evidence="1">Glycosyltransferase involved in cell wall biosynthesis</fullName>
    </submittedName>
</protein>
<accession>A0ABR6HUR8</accession>
<organism evidence="1 2">
    <name type="scientific">Erythrobacter ramosus</name>
    <dbReference type="NCBI Taxonomy" id="35811"/>
    <lineage>
        <taxon>Bacteria</taxon>
        <taxon>Pseudomonadati</taxon>
        <taxon>Pseudomonadota</taxon>
        <taxon>Alphaproteobacteria</taxon>
        <taxon>Sphingomonadales</taxon>
        <taxon>Erythrobacteraceae</taxon>
        <taxon>Erythrobacter/Porphyrobacter group</taxon>
        <taxon>Erythrobacter</taxon>
    </lineage>
</organism>
<dbReference type="EMBL" id="JACICE010000001">
    <property type="protein sequence ID" value="MBB3774408.1"/>
    <property type="molecule type" value="Genomic_DNA"/>
</dbReference>
<keyword evidence="2" id="KW-1185">Reference proteome</keyword>
<dbReference type="Proteomes" id="UP000548685">
    <property type="component" value="Unassembled WGS sequence"/>
</dbReference>
<dbReference type="SUPFAM" id="SSF53756">
    <property type="entry name" value="UDP-Glycosyltransferase/glycogen phosphorylase"/>
    <property type="match status" value="1"/>
</dbReference>
<dbReference type="Gene3D" id="3.40.50.2000">
    <property type="entry name" value="Glycogen Phosphorylase B"/>
    <property type="match status" value="1"/>
</dbReference>
<proteinExistence type="predicted"/>
<gene>
    <name evidence="1" type="ORF">FHS52_000351</name>
</gene>
<sequence>MIQLPYAPFSLLVSLIRGAKAALFPSLYEGFGLPVLEAKPVDLSHKSEIDVLAARSEPVYFLLIPPEHWAMNFVMSKCRPPAHTPMAMV</sequence>
<dbReference type="RefSeq" id="WP_202390860.1">
    <property type="nucleotide sequence ID" value="NZ_BAAADZ010000002.1"/>
</dbReference>
<evidence type="ECO:0000313" key="2">
    <source>
        <dbReference type="Proteomes" id="UP000548685"/>
    </source>
</evidence>
<reference evidence="1 2" key="1">
    <citation type="submission" date="2020-08" db="EMBL/GenBank/DDBJ databases">
        <title>Genomic Encyclopedia of Type Strains, Phase IV (KMG-IV): sequencing the most valuable type-strain genomes for metagenomic binning, comparative biology and taxonomic classification.</title>
        <authorList>
            <person name="Goeker M."/>
        </authorList>
    </citation>
    <scope>NUCLEOTIDE SEQUENCE [LARGE SCALE GENOMIC DNA]</scope>
    <source>
        <strain evidence="1 2">DSM 8510</strain>
    </source>
</reference>
<evidence type="ECO:0000313" key="1">
    <source>
        <dbReference type="EMBL" id="MBB3774408.1"/>
    </source>
</evidence>
<comment type="caution">
    <text evidence="1">The sequence shown here is derived from an EMBL/GenBank/DDBJ whole genome shotgun (WGS) entry which is preliminary data.</text>
</comment>
<name>A0ABR6HUR8_9SPHN</name>